<dbReference type="PANTHER" id="PTHR33337:SF40">
    <property type="entry name" value="CENP-V_GFA DOMAIN-CONTAINING PROTEIN-RELATED"/>
    <property type="match status" value="1"/>
</dbReference>
<keyword evidence="2" id="KW-0479">Metal-binding</keyword>
<evidence type="ECO:0000256" key="4">
    <source>
        <dbReference type="ARBA" id="ARBA00023239"/>
    </source>
</evidence>
<dbReference type="PANTHER" id="PTHR33337">
    <property type="entry name" value="GFA DOMAIN-CONTAINING PROTEIN"/>
    <property type="match status" value="1"/>
</dbReference>
<dbReference type="Gene3D" id="3.90.1590.10">
    <property type="entry name" value="glutathione-dependent formaldehyde- activating enzyme (gfa)"/>
    <property type="match status" value="1"/>
</dbReference>
<reference evidence="6 7" key="1">
    <citation type="submission" date="2018-10" db="EMBL/GenBank/DDBJ databases">
        <title>Histidinibacterium lentulum gen. nov., sp. nov., a marine bacterium from the culture broth of Picochlorum sp. 122.</title>
        <authorList>
            <person name="Wang G."/>
        </authorList>
    </citation>
    <scope>NUCLEOTIDE SEQUENCE [LARGE SCALE GENOMIC DNA]</scope>
    <source>
        <strain evidence="6 7">B17</strain>
    </source>
</reference>
<name>A0A3N2QHG3_9RHOB</name>
<keyword evidence="3" id="KW-0862">Zinc</keyword>
<keyword evidence="7" id="KW-1185">Reference proteome</keyword>
<gene>
    <name evidence="6" type="ORF">EAT49_19965</name>
</gene>
<organism evidence="6 7">
    <name type="scientific">Histidinibacterium lentulum</name>
    <dbReference type="NCBI Taxonomy" id="2480588"/>
    <lineage>
        <taxon>Bacteria</taxon>
        <taxon>Pseudomonadati</taxon>
        <taxon>Pseudomonadota</taxon>
        <taxon>Alphaproteobacteria</taxon>
        <taxon>Rhodobacterales</taxon>
        <taxon>Paracoccaceae</taxon>
        <taxon>Histidinibacterium</taxon>
    </lineage>
</organism>
<comment type="similarity">
    <text evidence="1">Belongs to the Gfa family.</text>
</comment>
<dbReference type="Proteomes" id="UP000268016">
    <property type="component" value="Unassembled WGS sequence"/>
</dbReference>
<evidence type="ECO:0000313" key="7">
    <source>
        <dbReference type="Proteomes" id="UP000268016"/>
    </source>
</evidence>
<dbReference type="EMBL" id="RDRB01000015">
    <property type="protein sequence ID" value="ROT94649.1"/>
    <property type="molecule type" value="Genomic_DNA"/>
</dbReference>
<accession>A0A3N2QHG3</accession>
<dbReference type="PROSITE" id="PS51891">
    <property type="entry name" value="CENP_V_GFA"/>
    <property type="match status" value="1"/>
</dbReference>
<dbReference type="SUPFAM" id="SSF51316">
    <property type="entry name" value="Mss4-like"/>
    <property type="match status" value="1"/>
</dbReference>
<dbReference type="GO" id="GO:0016846">
    <property type="term" value="F:carbon-sulfur lyase activity"/>
    <property type="evidence" value="ECO:0007669"/>
    <property type="project" value="InterPro"/>
</dbReference>
<dbReference type="InterPro" id="IPR011057">
    <property type="entry name" value="Mss4-like_sf"/>
</dbReference>
<evidence type="ECO:0000313" key="6">
    <source>
        <dbReference type="EMBL" id="ROT94649.1"/>
    </source>
</evidence>
<dbReference type="AlphaFoldDB" id="A0A3N2QHG3"/>
<dbReference type="Pfam" id="PF04828">
    <property type="entry name" value="GFA"/>
    <property type="match status" value="1"/>
</dbReference>
<dbReference type="InterPro" id="IPR006913">
    <property type="entry name" value="CENP-V/GFA"/>
</dbReference>
<sequence>MHNGSCLCGAVRITVQGELPQPNACHCTACRKQSGHFGASVDVPRSALSITGQEHVRWYRSSEKVRRGFCSVCGSTLFWDPVHHDWTAIAMGVFDGPTGTNLSMHIFVAEKGNYYAIKDGLPQNEQ</sequence>
<dbReference type="OrthoDB" id="9807246at2"/>
<keyword evidence="4" id="KW-0456">Lyase</keyword>
<protein>
    <submittedName>
        <fullName evidence="6">GFA family protein</fullName>
    </submittedName>
</protein>
<evidence type="ECO:0000256" key="3">
    <source>
        <dbReference type="ARBA" id="ARBA00022833"/>
    </source>
</evidence>
<evidence type="ECO:0000259" key="5">
    <source>
        <dbReference type="PROSITE" id="PS51891"/>
    </source>
</evidence>
<evidence type="ECO:0000256" key="2">
    <source>
        <dbReference type="ARBA" id="ARBA00022723"/>
    </source>
</evidence>
<proteinExistence type="inferred from homology"/>
<feature type="domain" description="CENP-V/GFA" evidence="5">
    <location>
        <begin position="2"/>
        <end position="116"/>
    </location>
</feature>
<dbReference type="GO" id="GO:0046872">
    <property type="term" value="F:metal ion binding"/>
    <property type="evidence" value="ECO:0007669"/>
    <property type="project" value="UniProtKB-KW"/>
</dbReference>
<evidence type="ECO:0000256" key="1">
    <source>
        <dbReference type="ARBA" id="ARBA00005495"/>
    </source>
</evidence>
<comment type="caution">
    <text evidence="6">The sequence shown here is derived from an EMBL/GenBank/DDBJ whole genome shotgun (WGS) entry which is preliminary data.</text>
</comment>